<dbReference type="KEGG" id="dja:HY57_17395"/>
<keyword evidence="1" id="KW-0812">Transmembrane</keyword>
<gene>
    <name evidence="2" type="ORF">HY57_17395</name>
</gene>
<evidence type="ECO:0000313" key="3">
    <source>
        <dbReference type="Proteomes" id="UP000027987"/>
    </source>
</evidence>
<dbReference type="NCBIfam" id="TIGR02532">
    <property type="entry name" value="IV_pilin_GFxxxE"/>
    <property type="match status" value="1"/>
</dbReference>
<dbReference type="STRING" id="1217721.HY57_17395"/>
<keyword evidence="1" id="KW-0472">Membrane</keyword>
<dbReference type="Pfam" id="PF07963">
    <property type="entry name" value="N_methyl"/>
    <property type="match status" value="1"/>
</dbReference>
<dbReference type="AlphaFoldDB" id="A0A075K472"/>
<reference evidence="2 3" key="1">
    <citation type="submission" date="2014-07" db="EMBL/GenBank/DDBJ databases">
        <title>Complete Genome Sequence of Dyella japonica Strain A8 Isolated from Malaysian Tropical Soil.</title>
        <authorList>
            <person name="Hui R.K.H."/>
            <person name="Chen J.-W."/>
            <person name="Chan K.-G."/>
            <person name="Leung F.C.C."/>
        </authorList>
    </citation>
    <scope>NUCLEOTIDE SEQUENCE [LARGE SCALE GENOMIC DNA]</scope>
    <source>
        <strain evidence="2 3">A8</strain>
    </source>
</reference>
<accession>A0A075K472</accession>
<dbReference type="InterPro" id="IPR013362">
    <property type="entry name" value="Pilus_4_PilV"/>
</dbReference>
<evidence type="ECO:0000313" key="2">
    <source>
        <dbReference type="EMBL" id="AIF48890.1"/>
    </source>
</evidence>
<dbReference type="InterPro" id="IPR012902">
    <property type="entry name" value="N_methyl_site"/>
</dbReference>
<dbReference type="HOGENOM" id="CLU_103234_3_1_6"/>
<keyword evidence="3" id="KW-1185">Reference proteome</keyword>
<organism evidence="2 3">
    <name type="scientific">Dyella japonica A8</name>
    <dbReference type="NCBI Taxonomy" id="1217721"/>
    <lineage>
        <taxon>Bacteria</taxon>
        <taxon>Pseudomonadati</taxon>
        <taxon>Pseudomonadota</taxon>
        <taxon>Gammaproteobacteria</taxon>
        <taxon>Lysobacterales</taxon>
        <taxon>Rhodanobacteraceae</taxon>
        <taxon>Dyella</taxon>
    </lineage>
</organism>
<dbReference type="EMBL" id="CP008884">
    <property type="protein sequence ID" value="AIF48890.1"/>
    <property type="molecule type" value="Genomic_DNA"/>
</dbReference>
<feature type="transmembrane region" description="Helical" evidence="1">
    <location>
        <begin position="12"/>
        <end position="35"/>
    </location>
</feature>
<dbReference type="PATRIC" id="fig|1217721.7.peg.3572"/>
<keyword evidence="1" id="KW-1133">Transmembrane helix</keyword>
<dbReference type="Proteomes" id="UP000027987">
    <property type="component" value="Chromosome"/>
</dbReference>
<evidence type="ECO:0000256" key="1">
    <source>
        <dbReference type="SAM" id="Phobius"/>
    </source>
</evidence>
<sequence>MRRRAVGHTQKGVGLIEVLVAVVILSVAFLGIAALQAMSLSTNNSAMARSMATVATYSILDAMRADYLNATTGQAYTTSTPLKASSCPTDTSTLAASQLAQWCGQLGNTLGVADTTTGNIQCGTSGECTITISFLDVRSGADATTKQQTVTTKALL</sequence>
<proteinExistence type="predicted"/>
<name>A0A075K472_9GAMM</name>
<dbReference type="NCBIfam" id="TIGR02523">
    <property type="entry name" value="type_IV_pilV"/>
    <property type="match status" value="1"/>
</dbReference>
<protein>
    <submittedName>
        <fullName evidence="2">Pilus assembly protein PilV</fullName>
    </submittedName>
</protein>